<dbReference type="EMBL" id="CADIKH010000016">
    <property type="protein sequence ID" value="CAB3760138.1"/>
    <property type="molecule type" value="Genomic_DNA"/>
</dbReference>
<feature type="region of interest" description="Disordered" evidence="1">
    <location>
        <begin position="33"/>
        <end position="52"/>
    </location>
</feature>
<feature type="compositionally biased region" description="Low complexity" evidence="1">
    <location>
        <begin position="37"/>
        <end position="49"/>
    </location>
</feature>
<dbReference type="SUPFAM" id="SSF53335">
    <property type="entry name" value="S-adenosyl-L-methionine-dependent methyltransferases"/>
    <property type="match status" value="1"/>
</dbReference>
<evidence type="ECO:0000313" key="3">
    <source>
        <dbReference type="Proteomes" id="UP000494363"/>
    </source>
</evidence>
<sequence>MVLKQFTPFRQLNHAYSALLNINQTLSEVLRQKNMASQTSPPSISPPQTADGEIESLRQQIKALEESIDNRISTALREHLYLPLPSHWSADKPFMPYSTCSAADFLHPRYAEICGVLDHGLQFHRKLWEWIFVYHHLKCAGVLIEGSRGIGFGVGQERLPAVFASHGTTVLATDAPPEIGASSGWTATGQHSDNLSQLKYPAIVSDAIFAANVKHRFCDMNAIPDDLADFDFTWSCCSFEHLGSLEAGLEFVINSVEKTLKRGGVAVHTTEFNLSSNDDTIDEGHTVLYRRKDMENLVSRLRDAGHDVQPFIVAPDSHFLDFHVDLPPYADAPHLKIKFGRHVTTSAGIVVRKKA</sequence>
<reference evidence="2 3" key="1">
    <citation type="submission" date="2020-04" db="EMBL/GenBank/DDBJ databases">
        <authorList>
            <person name="De Canck E."/>
        </authorList>
    </citation>
    <scope>NUCLEOTIDE SEQUENCE [LARGE SCALE GENOMIC DNA]</scope>
    <source>
        <strain evidence="2 3">LMG 29542</strain>
    </source>
</reference>
<evidence type="ECO:0000313" key="2">
    <source>
        <dbReference type="EMBL" id="CAB3760138.1"/>
    </source>
</evidence>
<dbReference type="InterPro" id="IPR029063">
    <property type="entry name" value="SAM-dependent_MTases_sf"/>
</dbReference>
<name>A0A6J5E145_9BURK</name>
<dbReference type="Proteomes" id="UP000494363">
    <property type="component" value="Unassembled WGS sequence"/>
</dbReference>
<dbReference type="RefSeq" id="WP_246355919.1">
    <property type="nucleotide sequence ID" value="NZ_CADIKH010000016.1"/>
</dbReference>
<keyword evidence="3" id="KW-1185">Reference proteome</keyword>
<accession>A0A6J5E145</accession>
<dbReference type="Gene3D" id="3.40.50.150">
    <property type="entry name" value="Vaccinia Virus protein VP39"/>
    <property type="match status" value="1"/>
</dbReference>
<protein>
    <submittedName>
        <fullName evidence="2">Uncharacterized protein</fullName>
    </submittedName>
</protein>
<evidence type="ECO:0000256" key="1">
    <source>
        <dbReference type="SAM" id="MobiDB-lite"/>
    </source>
</evidence>
<organism evidence="2 3">
    <name type="scientific">Paraburkholderia humisilvae</name>
    <dbReference type="NCBI Taxonomy" id="627669"/>
    <lineage>
        <taxon>Bacteria</taxon>
        <taxon>Pseudomonadati</taxon>
        <taxon>Pseudomonadota</taxon>
        <taxon>Betaproteobacteria</taxon>
        <taxon>Burkholderiales</taxon>
        <taxon>Burkholderiaceae</taxon>
        <taxon>Paraburkholderia</taxon>
    </lineage>
</organism>
<proteinExistence type="predicted"/>
<dbReference type="AlphaFoldDB" id="A0A6J5E145"/>
<gene>
    <name evidence="2" type="ORF">LMG29542_03764</name>
</gene>